<dbReference type="Gene3D" id="2.120.10.10">
    <property type="match status" value="1"/>
</dbReference>
<organism evidence="1 2">
    <name type="scientific">Pyxidicoccus fallax</name>
    <dbReference type="NCBI Taxonomy" id="394095"/>
    <lineage>
        <taxon>Bacteria</taxon>
        <taxon>Pseudomonadati</taxon>
        <taxon>Myxococcota</taxon>
        <taxon>Myxococcia</taxon>
        <taxon>Myxococcales</taxon>
        <taxon>Cystobacterineae</taxon>
        <taxon>Myxococcaceae</taxon>
        <taxon>Pyxidicoccus</taxon>
    </lineage>
</organism>
<comment type="caution">
    <text evidence="1">The sequence shown here is derived from an EMBL/GenBank/DDBJ whole genome shotgun (WGS) entry which is preliminary data.</text>
</comment>
<dbReference type="SUPFAM" id="SSF50939">
    <property type="entry name" value="Sialidases"/>
    <property type="match status" value="1"/>
</dbReference>
<dbReference type="InterPro" id="IPR036278">
    <property type="entry name" value="Sialidase_sf"/>
</dbReference>
<evidence type="ECO:0000313" key="2">
    <source>
        <dbReference type="Proteomes" id="UP000518300"/>
    </source>
</evidence>
<proteinExistence type="predicted"/>
<reference evidence="1 2" key="1">
    <citation type="submission" date="2020-04" db="EMBL/GenBank/DDBJ databases">
        <title>Draft genome of Pyxidicoccus fallax type strain.</title>
        <authorList>
            <person name="Whitworth D.E."/>
        </authorList>
    </citation>
    <scope>NUCLEOTIDE SEQUENCE [LARGE SCALE GENOMIC DNA]</scope>
    <source>
        <strain evidence="1 2">DSM 14698</strain>
    </source>
</reference>
<keyword evidence="2" id="KW-1185">Reference proteome</keyword>
<accession>A0A848LRD5</accession>
<protein>
    <submittedName>
        <fullName evidence="1">Exo-alpha-sialidase</fullName>
    </submittedName>
</protein>
<dbReference type="CDD" id="cd15482">
    <property type="entry name" value="Sialidase_non-viral"/>
    <property type="match status" value="1"/>
</dbReference>
<evidence type="ECO:0000313" key="1">
    <source>
        <dbReference type="EMBL" id="NMO20465.1"/>
    </source>
</evidence>
<sequence length="394" mass="42911">MAWVDAAAGAGDVYYRRSTDDGATFGAARNLSEEGITPEETARDVRVLALGNRVYLTWVEGGLRFRSSEDRGATFGPVLELTSYPEGGLQLAASGDNVYMDWYRSLEDEVGEIFFVRSPVAGRVFADIEDVNRDREYGGVRLAAQGENVYVLWDDGGRNDGADLFFRRSTDAGITFGPILRLTQTEGESDQQQLAVAGNNVYVLWSECDWPTCEVRLRKSTDAGETFGPEVKVSQTPARAFDARLVVRDSRVFVSWTGQTPERYESDIYLALSVDGGATFFAPVNVSATEADSRDARLAPAGVGVRLVWTEGYNGEREVYTRATLGFGLTLGAAENLSRTTPGDSGEASITSSRCGAQTHVVWLEGTESGNSVLYRRASLPASSMYCLLSPDPR</sequence>
<name>A0A848LRD5_9BACT</name>
<dbReference type="EMBL" id="JABBJJ010000246">
    <property type="protein sequence ID" value="NMO20465.1"/>
    <property type="molecule type" value="Genomic_DNA"/>
</dbReference>
<gene>
    <name evidence="1" type="ORF">HG543_37235</name>
</gene>
<dbReference type="Proteomes" id="UP000518300">
    <property type="component" value="Unassembled WGS sequence"/>
</dbReference>
<dbReference type="AlphaFoldDB" id="A0A848LRD5"/>